<comment type="similarity">
    <text evidence="3 8">Belongs to the BPG-independent phosphoglycerate mutase family.</text>
</comment>
<dbReference type="HAMAP" id="MF_01038">
    <property type="entry name" value="GpmI"/>
    <property type="match status" value="1"/>
</dbReference>
<dbReference type="PANTHER" id="PTHR31637:SF0">
    <property type="entry name" value="2,3-BISPHOSPHOGLYCERATE-INDEPENDENT PHOSPHOGLYCERATE MUTASE"/>
    <property type="match status" value="1"/>
</dbReference>
<feature type="binding site" evidence="8">
    <location>
        <position position="458"/>
    </location>
    <ligand>
        <name>Mn(2+)</name>
        <dbReference type="ChEBI" id="CHEBI:29035"/>
        <label>1</label>
    </ligand>
</feature>
<dbReference type="RefSeq" id="WP_379667204.1">
    <property type="nucleotide sequence ID" value="NZ_JBHULH010000011.1"/>
</dbReference>
<dbReference type="CDD" id="cd16010">
    <property type="entry name" value="iPGM"/>
    <property type="match status" value="1"/>
</dbReference>
<dbReference type="EC" id="5.4.2.12" evidence="8 9"/>
<keyword evidence="5 8" id="KW-0324">Glycolysis</keyword>
<evidence type="ECO:0000256" key="2">
    <source>
        <dbReference type="ARBA" id="ARBA00004798"/>
    </source>
</evidence>
<dbReference type="Pfam" id="PF01676">
    <property type="entry name" value="Metalloenzyme"/>
    <property type="match status" value="1"/>
</dbReference>
<comment type="function">
    <text evidence="8">Catalyzes the interconversion of 2-phosphoglycerate and 3-phosphoglycerate.</text>
</comment>
<dbReference type="SUPFAM" id="SSF53649">
    <property type="entry name" value="Alkaline phosphatase-like"/>
    <property type="match status" value="1"/>
</dbReference>
<comment type="subunit">
    <text evidence="8">Monomer.</text>
</comment>
<evidence type="ECO:0000256" key="9">
    <source>
        <dbReference type="NCBIfam" id="TIGR01307"/>
    </source>
</evidence>
<accession>A0ABW5LWQ2</accession>
<dbReference type="InterPro" id="IPR036646">
    <property type="entry name" value="PGAM_B_sf"/>
</dbReference>
<evidence type="ECO:0000256" key="7">
    <source>
        <dbReference type="ARBA" id="ARBA00023235"/>
    </source>
</evidence>
<sequence>MDKKVILMILDGWGITQDPKVSAIYNAKTPFINSLYDTYAHAELRTDGEYVGLPEGQMGNSEVGHMNLGAGRIVYQNLAKINIAVREGTLSKEQELLHAFDHAKKHGKNVHFLGLVSNGGIHSHINHLKGLLDAANNYGLNDVFLHAFTDGRDCDPKSGNYFIKDIQEHMSKTTGQLASITGRYYAMDRDKRWERVKLAYDALVNGKGSYSTDASQSILNSYEEGVTDEFIKPIVMVDENNKPKATIQEDDVIIFFNFRTDRGRQLTQVLSQQDNHEYNMHKLPLYFVTMTNYDETFENVHVIYKNDNIENTLGEVLASAGKQQIRIAETEKYPHVTFFFSGGREKEFEGEKRLLCPSPKVATYDLKPEMSAYEIRDAIIPELEKGDVDFVCLNFANGDMVGHTGVFEAAVKACEAVDHCTKDVVTAGLENGYTTLLIADHGNCETMINPDGTPHTAHTTNPVPIILIDKELNSIKNGILGDIAPTILHMMDVAQPKEMTQKSLV</sequence>
<feature type="binding site" evidence="8">
    <location>
        <position position="189"/>
    </location>
    <ligand>
        <name>substrate</name>
    </ligand>
</feature>
<feature type="binding site" evidence="8">
    <location>
        <position position="332"/>
    </location>
    <ligand>
        <name>substrate</name>
    </ligand>
</feature>
<dbReference type="PANTHER" id="PTHR31637">
    <property type="entry name" value="2,3-BISPHOSPHOGLYCERATE-INDEPENDENT PHOSPHOGLYCERATE MUTASE"/>
    <property type="match status" value="1"/>
</dbReference>
<feature type="binding site" evidence="8">
    <location>
        <position position="440"/>
    </location>
    <ligand>
        <name>Mn(2+)</name>
        <dbReference type="ChEBI" id="CHEBI:29035"/>
        <label>2</label>
    </ligand>
</feature>
<feature type="active site" description="Phosphoserine intermediate" evidence="8">
    <location>
        <position position="61"/>
    </location>
</feature>
<dbReference type="Gene3D" id="3.40.720.10">
    <property type="entry name" value="Alkaline Phosphatase, subunit A"/>
    <property type="match status" value="1"/>
</dbReference>
<comment type="caution">
    <text evidence="12">The sequence shown here is derived from an EMBL/GenBank/DDBJ whole genome shotgun (WGS) entry which is preliminary data.</text>
</comment>
<dbReference type="SUPFAM" id="SSF64158">
    <property type="entry name" value="2,3-Bisphosphoglycerate-independent phosphoglycerate mutase, substrate-binding domain"/>
    <property type="match status" value="1"/>
</dbReference>
<feature type="binding site" evidence="8">
    <location>
        <position position="61"/>
    </location>
    <ligand>
        <name>Mn(2+)</name>
        <dbReference type="ChEBI" id="CHEBI:29035"/>
        <label>2</label>
    </ligand>
</feature>
<protein>
    <recommendedName>
        <fullName evidence="8 9">2,3-bisphosphoglycerate-independent phosphoglycerate mutase</fullName>
        <shortName evidence="8">BPG-independent PGAM</shortName>
        <shortName evidence="8">Phosphoglyceromutase</shortName>
        <shortName evidence="8">iPGM</shortName>
        <ecNumber evidence="8 9">5.4.2.12</ecNumber>
    </recommendedName>
</protein>
<feature type="binding site" evidence="8">
    <location>
        <position position="399"/>
    </location>
    <ligand>
        <name>Mn(2+)</name>
        <dbReference type="ChEBI" id="CHEBI:29035"/>
        <label>1</label>
    </ligand>
</feature>
<evidence type="ECO:0000256" key="1">
    <source>
        <dbReference type="ARBA" id="ARBA00000370"/>
    </source>
</evidence>
<evidence type="ECO:0000313" key="12">
    <source>
        <dbReference type="EMBL" id="MFD2568498.1"/>
    </source>
</evidence>
<feature type="binding site" evidence="8">
    <location>
        <begin position="152"/>
        <end position="153"/>
    </location>
    <ligand>
        <name>substrate</name>
    </ligand>
</feature>
<evidence type="ECO:0000313" key="13">
    <source>
        <dbReference type="Proteomes" id="UP001597508"/>
    </source>
</evidence>
<feature type="binding site" evidence="8">
    <location>
        <position position="403"/>
    </location>
    <ligand>
        <name>Mn(2+)</name>
        <dbReference type="ChEBI" id="CHEBI:29035"/>
        <label>1</label>
    </ligand>
</feature>
<feature type="binding site" evidence="8">
    <location>
        <begin position="259"/>
        <end position="262"/>
    </location>
    <ligand>
        <name>substrate</name>
    </ligand>
</feature>
<comment type="catalytic activity">
    <reaction evidence="1 8">
        <text>(2R)-2-phosphoglycerate = (2R)-3-phosphoglycerate</text>
        <dbReference type="Rhea" id="RHEA:15901"/>
        <dbReference type="ChEBI" id="CHEBI:58272"/>
        <dbReference type="ChEBI" id="CHEBI:58289"/>
        <dbReference type="EC" id="5.4.2.12"/>
    </reaction>
</comment>
<proteinExistence type="inferred from homology"/>
<keyword evidence="6 8" id="KW-0464">Manganese</keyword>
<gene>
    <name evidence="8 12" type="primary">gpmI</name>
    <name evidence="12" type="ORF">ACFSRZ_14065</name>
</gene>
<feature type="binding site" evidence="8">
    <location>
        <position position="11"/>
    </location>
    <ligand>
        <name>Mn(2+)</name>
        <dbReference type="ChEBI" id="CHEBI:29035"/>
        <label>2</label>
    </ligand>
</feature>
<dbReference type="Pfam" id="PF06415">
    <property type="entry name" value="iPGM_N"/>
    <property type="match status" value="1"/>
</dbReference>
<dbReference type="PIRSF" id="PIRSF001492">
    <property type="entry name" value="IPGAM"/>
    <property type="match status" value="1"/>
</dbReference>
<keyword evidence="7 8" id="KW-0413">Isomerase</keyword>
<comment type="pathway">
    <text evidence="2 8">Carbohydrate degradation; glycolysis; pyruvate from D-glyceraldehyde 3-phosphate: step 3/5.</text>
</comment>
<name>A0ABW5LWQ2_9FLAO</name>
<feature type="domain" description="BPG-independent PGAM N-terminal" evidence="11">
    <location>
        <begin position="81"/>
        <end position="295"/>
    </location>
</feature>
<dbReference type="InterPro" id="IPR006124">
    <property type="entry name" value="Metalloenzyme"/>
</dbReference>
<feature type="domain" description="Metalloenzyme" evidence="10">
    <location>
        <begin position="3"/>
        <end position="493"/>
    </location>
</feature>
<feature type="binding site" evidence="8">
    <location>
        <position position="122"/>
    </location>
    <ligand>
        <name>substrate</name>
    </ligand>
</feature>
<dbReference type="NCBIfam" id="TIGR01307">
    <property type="entry name" value="pgm_bpd_ind"/>
    <property type="match status" value="1"/>
</dbReference>
<dbReference type="EMBL" id="JBHULH010000011">
    <property type="protein sequence ID" value="MFD2568498.1"/>
    <property type="molecule type" value="Genomic_DNA"/>
</dbReference>
<dbReference type="InterPro" id="IPR005995">
    <property type="entry name" value="Pgm_bpd_ind"/>
</dbReference>
<dbReference type="Gene3D" id="3.40.1450.10">
    <property type="entry name" value="BPG-independent phosphoglycerate mutase, domain B"/>
    <property type="match status" value="1"/>
</dbReference>
<dbReference type="Proteomes" id="UP001597508">
    <property type="component" value="Unassembled WGS sequence"/>
</dbReference>
<evidence type="ECO:0000256" key="8">
    <source>
        <dbReference type="HAMAP-Rule" id="MF_01038"/>
    </source>
</evidence>
<evidence type="ECO:0000256" key="4">
    <source>
        <dbReference type="ARBA" id="ARBA00022723"/>
    </source>
</evidence>
<evidence type="ECO:0000256" key="3">
    <source>
        <dbReference type="ARBA" id="ARBA00008819"/>
    </source>
</evidence>
<dbReference type="InterPro" id="IPR017850">
    <property type="entry name" value="Alkaline_phosphatase_core_sf"/>
</dbReference>
<keyword evidence="4 8" id="KW-0479">Metal-binding</keyword>
<comment type="cofactor">
    <cofactor evidence="8">
        <name>Mn(2+)</name>
        <dbReference type="ChEBI" id="CHEBI:29035"/>
    </cofactor>
    <text evidence="8">Binds 2 manganese ions per subunit.</text>
</comment>
<evidence type="ECO:0000259" key="11">
    <source>
        <dbReference type="Pfam" id="PF06415"/>
    </source>
</evidence>
<reference evidence="13" key="1">
    <citation type="journal article" date="2019" name="Int. J. Syst. Evol. Microbiol.">
        <title>The Global Catalogue of Microorganisms (GCM) 10K type strain sequencing project: providing services to taxonomists for standard genome sequencing and annotation.</title>
        <authorList>
            <consortium name="The Broad Institute Genomics Platform"/>
            <consortium name="The Broad Institute Genome Sequencing Center for Infectious Disease"/>
            <person name="Wu L."/>
            <person name="Ma J."/>
        </authorList>
    </citation>
    <scope>NUCLEOTIDE SEQUENCE [LARGE SCALE GENOMIC DNA]</scope>
    <source>
        <strain evidence="13">KCTC 52127</strain>
    </source>
</reference>
<evidence type="ECO:0000256" key="5">
    <source>
        <dbReference type="ARBA" id="ARBA00023152"/>
    </source>
</evidence>
<evidence type="ECO:0000256" key="6">
    <source>
        <dbReference type="ARBA" id="ARBA00023211"/>
    </source>
</evidence>
<organism evidence="12 13">
    <name type="scientific">Pseudotenacibaculum haliotis</name>
    <dbReference type="NCBI Taxonomy" id="1862138"/>
    <lineage>
        <taxon>Bacteria</taxon>
        <taxon>Pseudomonadati</taxon>
        <taxon>Bacteroidota</taxon>
        <taxon>Flavobacteriia</taxon>
        <taxon>Flavobacteriales</taxon>
        <taxon>Flavobacteriaceae</taxon>
        <taxon>Pseudotenacibaculum</taxon>
    </lineage>
</organism>
<feature type="binding site" evidence="8">
    <location>
        <position position="441"/>
    </location>
    <ligand>
        <name>Mn(2+)</name>
        <dbReference type="ChEBI" id="CHEBI:29035"/>
        <label>2</label>
    </ligand>
</feature>
<evidence type="ECO:0000259" key="10">
    <source>
        <dbReference type="Pfam" id="PF01676"/>
    </source>
</evidence>
<dbReference type="InterPro" id="IPR011258">
    <property type="entry name" value="BPG-indep_PGM_N"/>
</dbReference>
<keyword evidence="13" id="KW-1185">Reference proteome</keyword>
<dbReference type="GO" id="GO:0004619">
    <property type="term" value="F:phosphoglycerate mutase activity"/>
    <property type="evidence" value="ECO:0007669"/>
    <property type="project" value="UniProtKB-EC"/>
</dbReference>
<feature type="binding site" evidence="8">
    <location>
        <position position="183"/>
    </location>
    <ligand>
        <name>substrate</name>
    </ligand>
</feature>